<feature type="compositionally biased region" description="Acidic residues" evidence="3">
    <location>
        <begin position="1181"/>
        <end position="1211"/>
    </location>
</feature>
<feature type="compositionally biased region" description="Acidic residues" evidence="3">
    <location>
        <begin position="1228"/>
        <end position="1256"/>
    </location>
</feature>
<dbReference type="GO" id="GO:0000055">
    <property type="term" value="P:ribosomal large subunit export from nucleus"/>
    <property type="evidence" value="ECO:0007669"/>
    <property type="project" value="TreeGrafter"/>
</dbReference>
<feature type="compositionally biased region" description="Basic and acidic residues" evidence="3">
    <location>
        <begin position="1354"/>
        <end position="1378"/>
    </location>
</feature>
<dbReference type="HOGENOM" id="CLU_000330_0_0_1"/>
<reference evidence="6" key="1">
    <citation type="journal article" date="2013" name="Genome Announc.">
        <title>Draft genome sequence of the grapevine dieback fungus Eutypa lata UCR-EL1.</title>
        <authorList>
            <person name="Blanco-Ulate B."/>
            <person name="Rolshausen P.E."/>
            <person name="Cantu D."/>
        </authorList>
    </citation>
    <scope>NUCLEOTIDE SEQUENCE [LARGE SCALE GENOMIC DNA]</scope>
    <source>
        <strain evidence="6">UCR-EL1</strain>
    </source>
</reference>
<sequence>MLRCLEIGLSLDKPIIRNPNETAPLISLLGYIPFLGGRLGVTLDSTITIKSSEFLAYAETLVAVEGSRGLDSSIRQQVFEAIHYFYDQWRQKLETDRKAEEIRQRTFRYRGGLDEEEAATQEAFDELFPTFDDDDVTNASADPQISDARILSMKLAKTHKEIFLPSQDATEAIRDLGKLAARRLASEGNTTAADRVMLPITILVLGQRLEDLEAEITTANYNFYADGNLPEIRKLVNLVNGVRKHFRQLQHVDEIGHMQPLADVVAACDKILGLGYSDTLARIIPKVEQLHAFVYEWQFGGWASKIHGALSLYTRLTDMLVSWRRLELSTWARLLDVETKKCRDDASAWWFVAYQAVIAEPMALAQGQQPLHSHAIKLLHELNNYFSSASVGQFLGRLDLLKQLQKQLELLAIDHPDMLVIYEALVNFVSFYSRFEPAINETIRSGRAPLEKQMKDVLLLASWKDTNIAALRESARKSHQKLFKIVRKFRGVLAQPMKPIIERGLPDRETVDSATTIADIKTVQVDTCALDLCQKDIESWTDNYKRLSNVHRTIDIMARLSRPSNTAIDAVARVDDFLSSLSSSALELRKETPTLLTDENKNLVKHLKSRKRKLFAEILKDTRRMGFKYNLGTDLLATQDSLSTILATSKHLSTQSSADIYNAEYFFHKTLDLLPHVRGTTSNHSDDLTTAEVDRSIGLIEGILHVTLDQRLQILKVGIQLVELHAKYGSTDNNNVVLLLNSFLERLQPLSTEWDSLLSLPNGLISPERLRLEGKLEDLLSDLQAKLGDACYNRPDLAFLLEQIQLWTIVSDQPEPSLDPITQDIGVLVNCVSGLCDSILVAIERFSKANTELPGSDEEAGWLVHCIQNTASSTRALNANKVNKGIEKTIDIFKTIDLGDEAANALATSLLSVVTSVVDQYKLAGEKSMNLSSCLHQRTCKLGYILSKNFTQLASQGFCTPQEKSDETSGESNQVEGGTGLGEGDGAEDISKDIQPDEDLSELAQEPNKDPKDELDDEKDAVDMADEELEGDVNSVDGDQEEDKQSKSGEDDDDNGDDMEEETGDVDDLDPSAVDEKMWDGANEEEAEKEQQGDSSKGKEKQDEQMAAEQKKLHNQDPQQDDSNQSEDGSVENLGAEQDEDVQLQEDIAQQDQHVQEQDNLALPDDMDIDATDNKSISSISDDDLDDLSDVDQEDIAEKETDDQPSEDADEGETKVAPEHPDDVKGEFDEENEDAMLQEDEQQDVAPEEGQEDQETAEMPSTDNLNGASDNVASSDMDNGAQNQDPDQDNNTDDSQDKAAQQDQGQLGDAAAEEAQSAGNKGSISQAQESHMQSDPEDPTDIQANQPFKALGDALEKWHRQQRDIREAQEQTPEEQGRMMDQELAAQEYQHLQNDESAADTQALGTATEEQTQPIDDAMAIDDEEQPMDDRVAPEDEPEWDNTEKADKMDSVEQQVHDNEQEAVREEGRTGVSLRQGAFKRDFTPPTNGTPITDQVEETIQETSRRLSSTHLSETSLQLRDFNESMEQWTTFQSKTHPVSLALTSQLRLILTPSQTTKLSGSYRTGKRLNIKRIIPYIASSYKRDKIWMRRTVPTKRSYQILLCVDDSRSMGESSSGELALESLVMVSRALTMLEVGQIGVLGFGANTFMAHEFTEPFTSHDAGAKVLQRFSFQQDYTNIELVIRQTIEHFRLARQQNTSRGSEDLWQLALILSDGLTPSSAHEDIQALLREALEERIMIVFIIMDNTSNKSSQSVVNLKKVKFLGNDEVKTEYYLDTFPFQYYLIVHNLEDLPGALAGLLRTWFAEVNS</sequence>
<keyword evidence="2" id="KW-0067">ATP-binding</keyword>
<feature type="region of interest" description="Disordered" evidence="3">
    <location>
        <begin position="960"/>
        <end position="1378"/>
    </location>
</feature>
<evidence type="ECO:0000256" key="3">
    <source>
        <dbReference type="SAM" id="MobiDB-lite"/>
    </source>
</evidence>
<dbReference type="STRING" id="1287681.M7SBA3"/>
<feature type="compositionally biased region" description="Basic and acidic residues" evidence="3">
    <location>
        <begin position="1212"/>
        <end position="1227"/>
    </location>
</feature>
<keyword evidence="1" id="KW-0547">Nucleotide-binding</keyword>
<evidence type="ECO:0000313" key="6">
    <source>
        <dbReference type="Proteomes" id="UP000012174"/>
    </source>
</evidence>
<feature type="compositionally biased region" description="Polar residues" evidence="3">
    <location>
        <begin position="1317"/>
        <end position="1333"/>
    </location>
</feature>
<feature type="compositionally biased region" description="Acidic residues" evidence="3">
    <location>
        <begin position="1050"/>
        <end position="1070"/>
    </location>
</feature>
<dbReference type="OMA" id="MERCRGY"/>
<dbReference type="GO" id="GO:0000027">
    <property type="term" value="P:ribosomal large subunit assembly"/>
    <property type="evidence" value="ECO:0007669"/>
    <property type="project" value="TreeGrafter"/>
</dbReference>
<evidence type="ECO:0000256" key="2">
    <source>
        <dbReference type="ARBA" id="ARBA00022840"/>
    </source>
</evidence>
<evidence type="ECO:0000259" key="4">
    <source>
        <dbReference type="PROSITE" id="PS50234"/>
    </source>
</evidence>
<feature type="compositionally biased region" description="Basic and acidic residues" evidence="3">
    <location>
        <begin position="1442"/>
        <end position="1469"/>
    </location>
</feature>
<organism evidence="5 6">
    <name type="scientific">Eutypa lata (strain UCR-EL1)</name>
    <name type="common">Grapevine dieback disease fungus</name>
    <name type="synonym">Eutypa armeniacae</name>
    <dbReference type="NCBI Taxonomy" id="1287681"/>
    <lineage>
        <taxon>Eukaryota</taxon>
        <taxon>Fungi</taxon>
        <taxon>Dikarya</taxon>
        <taxon>Ascomycota</taxon>
        <taxon>Pezizomycotina</taxon>
        <taxon>Sordariomycetes</taxon>
        <taxon>Xylariomycetidae</taxon>
        <taxon>Xylariales</taxon>
        <taxon>Diatrypaceae</taxon>
        <taxon>Eutypa</taxon>
    </lineage>
</organism>
<feature type="domain" description="VWFA" evidence="4">
    <location>
        <begin position="1600"/>
        <end position="1801"/>
    </location>
</feature>
<dbReference type="OrthoDB" id="5186at2759"/>
<evidence type="ECO:0000313" key="5">
    <source>
        <dbReference type="EMBL" id="EMR61448.1"/>
    </source>
</evidence>
<dbReference type="GO" id="GO:0005524">
    <property type="term" value="F:ATP binding"/>
    <property type="evidence" value="ECO:0007669"/>
    <property type="project" value="UniProtKB-KW"/>
</dbReference>
<feature type="compositionally biased region" description="Acidic residues" evidence="3">
    <location>
        <begin position="1013"/>
        <end position="1031"/>
    </location>
</feature>
<evidence type="ECO:0000256" key="1">
    <source>
        <dbReference type="ARBA" id="ARBA00022741"/>
    </source>
</evidence>
<dbReference type="GO" id="GO:0005634">
    <property type="term" value="C:nucleus"/>
    <property type="evidence" value="ECO:0007669"/>
    <property type="project" value="TreeGrafter"/>
</dbReference>
<feature type="compositionally biased region" description="Polar residues" evidence="3">
    <location>
        <begin position="1259"/>
        <end position="1277"/>
    </location>
</feature>
<gene>
    <name evidence="5" type="ORF">UCREL1_11649</name>
</gene>
<proteinExistence type="predicted"/>
<dbReference type="SMART" id="SM00327">
    <property type="entry name" value="VWA"/>
    <property type="match status" value="1"/>
</dbReference>
<dbReference type="PROSITE" id="PS50234">
    <property type="entry name" value="VWFA"/>
    <property type="match status" value="1"/>
</dbReference>
<feature type="compositionally biased region" description="Low complexity" evidence="3">
    <location>
        <begin position="1116"/>
        <end position="1128"/>
    </location>
</feature>
<protein>
    <submittedName>
        <fullName evidence="5">Putative midasin protein</fullName>
    </submittedName>
</protein>
<feature type="compositionally biased region" description="Low complexity" evidence="3">
    <location>
        <begin position="1298"/>
        <end position="1310"/>
    </location>
</feature>
<feature type="compositionally biased region" description="Basic and acidic residues" evidence="3">
    <location>
        <begin position="1089"/>
        <end position="1115"/>
    </location>
</feature>
<dbReference type="eggNOG" id="KOG1808">
    <property type="taxonomic scope" value="Eukaryota"/>
</dbReference>
<dbReference type="GO" id="GO:0030687">
    <property type="term" value="C:preribosome, large subunit precursor"/>
    <property type="evidence" value="ECO:0007669"/>
    <property type="project" value="TreeGrafter"/>
</dbReference>
<dbReference type="PANTHER" id="PTHR48103:SF2">
    <property type="entry name" value="MIDASIN"/>
    <property type="match status" value="1"/>
</dbReference>
<accession>M7SBA3</accession>
<dbReference type="KEGG" id="ela:UCREL1_11649"/>
<feature type="compositionally biased region" description="Polar residues" evidence="3">
    <location>
        <begin position="1390"/>
        <end position="1414"/>
    </location>
</feature>
<dbReference type="SUPFAM" id="SSF53300">
    <property type="entry name" value="vWA-like"/>
    <property type="match status" value="1"/>
</dbReference>
<feature type="region of interest" description="Disordered" evidence="3">
    <location>
        <begin position="1390"/>
        <end position="1493"/>
    </location>
</feature>
<dbReference type="InterPro" id="IPR002035">
    <property type="entry name" value="VWF_A"/>
</dbReference>
<dbReference type="EMBL" id="KB707616">
    <property type="protein sequence ID" value="EMR61448.1"/>
    <property type="molecule type" value="Genomic_DNA"/>
</dbReference>
<name>M7SBA3_EUTLA</name>
<dbReference type="PANTHER" id="PTHR48103">
    <property type="entry name" value="MIDASIN-RELATED"/>
    <property type="match status" value="1"/>
</dbReference>
<keyword evidence="6" id="KW-1185">Reference proteome</keyword>
<dbReference type="Proteomes" id="UP000012174">
    <property type="component" value="Unassembled WGS sequence"/>
</dbReference>
<dbReference type="InterPro" id="IPR036465">
    <property type="entry name" value="vWFA_dom_sf"/>
</dbReference>